<dbReference type="EMBL" id="CCSB01000001">
    <property type="protein sequence ID" value="CDZ76123.1"/>
    <property type="molecule type" value="Genomic_DNA"/>
</dbReference>
<evidence type="ECO:0000313" key="1">
    <source>
        <dbReference type="EMBL" id="CDZ76123.1"/>
    </source>
</evidence>
<gene>
    <name evidence="1" type="ORF">BN59_00389</name>
</gene>
<sequence length="241" mass="28150">MNTKVQFKCALCPEIATTREHLIKKTIVDELMFDKPISKRPLKILRPRSCKIVQGSKSDAIKYPPNLCQSCNGHRSQPFDRAYHLFMNYVISNEKNIFSSNRINLNVIKGLNKEHLFKYFIKSFCCMIDSTQHTKEKTLFSPLELVNAFHGGSYGKNLLIQFISRGSLKEHPMRKYILVSNPIYTQLPGNSFSFMYSESFGWFQIRYIYHKFHNKAEIRACLPFFPNYWVGKSKEILVNTI</sequence>
<reference evidence="1 2" key="1">
    <citation type="submission" date="2014-06" db="EMBL/GenBank/DDBJ databases">
        <authorList>
            <person name="Urmite Genomes Urmite Genomes"/>
        </authorList>
    </citation>
    <scope>NUCLEOTIDE SEQUENCE [LARGE SCALE GENOMIC DNA]</scope>
</reference>
<dbReference type="RefSeq" id="WP_043872726.1">
    <property type="nucleotide sequence ID" value="NZ_CCVW01000001.1"/>
</dbReference>
<dbReference type="Proteomes" id="UP000044071">
    <property type="component" value="Unassembled WGS sequence"/>
</dbReference>
<proteinExistence type="predicted"/>
<protein>
    <submittedName>
        <fullName evidence="1">Uncharacterized protein</fullName>
    </submittedName>
</protein>
<name>A0A078KWN0_9GAMM</name>
<organism evidence="1 2">
    <name type="scientific">Legionella massiliensis</name>
    <dbReference type="NCBI Taxonomy" id="1034943"/>
    <lineage>
        <taxon>Bacteria</taxon>
        <taxon>Pseudomonadati</taxon>
        <taxon>Pseudomonadota</taxon>
        <taxon>Gammaproteobacteria</taxon>
        <taxon>Legionellales</taxon>
        <taxon>Legionellaceae</taxon>
        <taxon>Legionella</taxon>
    </lineage>
</organism>
<dbReference type="AlphaFoldDB" id="A0A078KWN0"/>
<dbReference type="OrthoDB" id="4427540at2"/>
<accession>A0A078KWN0</accession>
<keyword evidence="2" id="KW-1185">Reference proteome</keyword>
<evidence type="ECO:0000313" key="2">
    <source>
        <dbReference type="Proteomes" id="UP000044071"/>
    </source>
</evidence>